<dbReference type="InterPro" id="IPR038461">
    <property type="entry name" value="Schlafen_AlbA_2_dom_sf"/>
</dbReference>
<dbReference type="Gene3D" id="3.30.950.30">
    <property type="entry name" value="Schlafen, AAA domain"/>
    <property type="match status" value="1"/>
</dbReference>
<evidence type="ECO:0000313" key="3">
    <source>
        <dbReference type="Proteomes" id="UP000288291"/>
    </source>
</evidence>
<dbReference type="AlphaFoldDB" id="A0A437SVC0"/>
<dbReference type="PANTHER" id="PTHR30595">
    <property type="entry name" value="GLPR-RELATED TRANSCRIPTIONAL REPRESSOR"/>
    <property type="match status" value="1"/>
</dbReference>
<dbReference type="PANTHER" id="PTHR30595:SF6">
    <property type="entry name" value="SCHLAFEN ALBA-2 DOMAIN-CONTAINING PROTEIN"/>
    <property type="match status" value="1"/>
</dbReference>
<sequence>MKSEELLHLIENDNESETVEYKTGLKDAKTIGQYIYALGNSALAANVPHAYLIWGVEDLTKKIVGTNFDPYLEKAFVENKKGKSSKSNISLTFYLNKYIDPKLNLIWDKCQIDDKDLVCLTIDVSHLNQPLKFMGIDYIRVGTSNQKLNMFPEKEQRIWETFESSKFELEFAKTGLTYNQLSEYLDLDSYVKNITENLNNDAAVKDSLVHNNIVAQVDKDLFNITNLGAYTLAKDLHKFPLLQDRSIFITKYRGNMKLANAIYNEAESSGIVVSFDKIMKDIMDHIPYHENYDAGVRKEIYKFPIIAVRELLANALVHQDFTISGMRPMVEIFDNRVVISNPGIPLIEPLRFLDVPPRSRNPELANLLSKFHITESRGTGIDKVVYALEQAKLPAVEILSKGTTATQVTIREKKAFKDLSVTEKNEAIYWDASLKYVNDMKISNSTLRETFQLTDKEASLISKALASSMEANLIRPYDANAGKKFMEYISYWGVSVQDVHHS</sequence>
<dbReference type="InterPro" id="IPR007421">
    <property type="entry name" value="Schlafen_AlbA_2_dom"/>
</dbReference>
<gene>
    <name evidence="2" type="ORF">EJK17_05975</name>
</gene>
<dbReference type="InterPro" id="IPR038475">
    <property type="entry name" value="RecG_C_sf"/>
</dbReference>
<dbReference type="Proteomes" id="UP000288291">
    <property type="component" value="Unassembled WGS sequence"/>
</dbReference>
<protein>
    <submittedName>
        <fullName evidence="2">Transcriptional regulator</fullName>
    </submittedName>
</protein>
<keyword evidence="3" id="KW-1185">Reference proteome</keyword>
<reference evidence="2 3" key="1">
    <citation type="submission" date="2018-12" db="EMBL/GenBank/DDBJ databases">
        <authorList>
            <person name="Meng J."/>
        </authorList>
    </citation>
    <scope>NUCLEOTIDE SEQUENCE [LARGE SCALE GENOMIC DNA]</scope>
    <source>
        <strain evidence="2 3">HT111-2</strain>
    </source>
</reference>
<accession>A0A437SVC0</accession>
<evidence type="ECO:0000313" key="2">
    <source>
        <dbReference type="EMBL" id="RVU70790.1"/>
    </source>
</evidence>
<name>A0A437SVC0_9LACO</name>
<comment type="caution">
    <text evidence="2">The sequence shown here is derived from an EMBL/GenBank/DDBJ whole genome shotgun (WGS) entry which is preliminary data.</text>
</comment>
<proteinExistence type="predicted"/>
<dbReference type="Pfam" id="PF13749">
    <property type="entry name" value="HATPase_c_4"/>
    <property type="match status" value="1"/>
</dbReference>
<feature type="domain" description="Schlafen AlbA-2" evidence="1">
    <location>
        <begin position="15"/>
        <end position="149"/>
    </location>
</feature>
<dbReference type="Pfam" id="PF04326">
    <property type="entry name" value="SLFN_AlbA_2"/>
    <property type="match status" value="1"/>
</dbReference>
<evidence type="ECO:0000259" key="1">
    <source>
        <dbReference type="Pfam" id="PF04326"/>
    </source>
</evidence>
<dbReference type="EMBL" id="RXIA01000013">
    <property type="protein sequence ID" value="RVU70790.1"/>
    <property type="molecule type" value="Genomic_DNA"/>
</dbReference>
<organism evidence="2 3">
    <name type="scientific">Lactobacillus xujianguonis</name>
    <dbReference type="NCBI Taxonomy" id="2495899"/>
    <lineage>
        <taxon>Bacteria</taxon>
        <taxon>Bacillati</taxon>
        <taxon>Bacillota</taxon>
        <taxon>Bacilli</taxon>
        <taxon>Lactobacillales</taxon>
        <taxon>Lactobacillaceae</taxon>
        <taxon>Lactobacillus</taxon>
    </lineage>
</organism>
<dbReference type="Gene3D" id="3.30.565.60">
    <property type="match status" value="1"/>
</dbReference>